<dbReference type="InterPro" id="IPR012334">
    <property type="entry name" value="Pectin_lyas_fold"/>
</dbReference>
<proteinExistence type="predicted"/>
<dbReference type="PANTHER" id="PTHR42970">
    <property type="entry name" value="PECTATE LYASE C-RELATED"/>
    <property type="match status" value="1"/>
</dbReference>
<dbReference type="InterPro" id="IPR011050">
    <property type="entry name" value="Pectin_lyase_fold/virulence"/>
</dbReference>
<gene>
    <name evidence="4" type="ORF">FHS57_004539</name>
</gene>
<feature type="region of interest" description="Disordered" evidence="3">
    <location>
        <begin position="522"/>
        <end position="554"/>
    </location>
</feature>
<accession>A0A7W5ZP40</accession>
<reference evidence="4 5" key="1">
    <citation type="submission" date="2020-08" db="EMBL/GenBank/DDBJ databases">
        <title>Genomic Encyclopedia of Type Strains, Phase IV (KMG-IV): sequencing the most valuable type-strain genomes for metagenomic binning, comparative biology and taxonomic classification.</title>
        <authorList>
            <person name="Goeker M."/>
        </authorList>
    </citation>
    <scope>NUCLEOTIDE SEQUENCE [LARGE SCALE GENOMIC DNA]</scope>
    <source>
        <strain evidence="4 5">DSM 17976</strain>
    </source>
</reference>
<keyword evidence="1" id="KW-0479">Metal-binding</keyword>
<dbReference type="InterPro" id="IPR052063">
    <property type="entry name" value="Polysaccharide_Lyase_1"/>
</dbReference>
<keyword evidence="5" id="KW-1185">Reference proteome</keyword>
<feature type="compositionally biased region" description="Basic and acidic residues" evidence="3">
    <location>
        <begin position="544"/>
        <end position="554"/>
    </location>
</feature>
<sequence length="575" mass="63735">MTETVITPDLELYNTGFLKNLRLSALENLRYLRAKFSSLLVIAVLLVTKQLVLAQYPQVPQDIQKASDDMLKEAMHQSNIAWQKALPIIQKESREGKPYIPWAARPVDLPQASIPAFPGAEGGGAFSFGGRGGKVYVVTSLEDSGPGTLRDACEQGGARTVVFNVAGIIRLKSPLIIRAPYITIAGQTAPGDGVCVAGESVWINTHDVVIRYMRFRRGETNVGRRDDSIGGNPIGNIIIDHVSSSWGLDENMSMYRHMYNDSTGTTEQKLPTVNITIQNSIFSEALDTWNHAFGSTLGGENCTFMRNLWADNAGRNPSIGWFGVFNFVNNVVFNWVHRSVDGGDYRAMYNIVNNYFKPGPLTPKDSPIGYRILKPESGRSKLGYLTFGRAYVDGNVVEGNDVVTKDNWNGGVQVENFKNADKYMPDIKVNKPLPMPEMTILTTPKAHDYVLANAGATLPKRDPVDTRIVEQVRTGKITYLEGVKLPETQFKHRRLPIDSYKQGIITDISQVGGYPEYKGTPYVDTDSDGMPDTWETKNGLNPRDPSDARLDKNKDGYTNIEDYLNSVVSVKQVKP</sequence>
<dbReference type="Proteomes" id="UP000541352">
    <property type="component" value="Unassembled WGS sequence"/>
</dbReference>
<organism evidence="4 5">
    <name type="scientific">Runella defluvii</name>
    <dbReference type="NCBI Taxonomy" id="370973"/>
    <lineage>
        <taxon>Bacteria</taxon>
        <taxon>Pseudomonadati</taxon>
        <taxon>Bacteroidota</taxon>
        <taxon>Cytophagia</taxon>
        <taxon>Cytophagales</taxon>
        <taxon>Spirosomataceae</taxon>
        <taxon>Runella</taxon>
    </lineage>
</organism>
<evidence type="ECO:0000256" key="2">
    <source>
        <dbReference type="ARBA" id="ARBA00023180"/>
    </source>
</evidence>
<evidence type="ECO:0000313" key="4">
    <source>
        <dbReference type="EMBL" id="MBB3840519.1"/>
    </source>
</evidence>
<comment type="caution">
    <text evidence="4">The sequence shown here is derived from an EMBL/GenBank/DDBJ whole genome shotgun (WGS) entry which is preliminary data.</text>
</comment>
<dbReference type="Gene3D" id="2.160.20.10">
    <property type="entry name" value="Single-stranded right-handed beta-helix, Pectin lyase-like"/>
    <property type="match status" value="1"/>
</dbReference>
<evidence type="ECO:0000313" key="5">
    <source>
        <dbReference type="Proteomes" id="UP000541352"/>
    </source>
</evidence>
<dbReference type="RefSeq" id="WP_229601422.1">
    <property type="nucleotide sequence ID" value="NZ_JACIBY010000011.1"/>
</dbReference>
<name>A0A7W5ZP40_9BACT</name>
<dbReference type="AlphaFoldDB" id="A0A7W5ZP40"/>
<keyword evidence="2" id="KW-0325">Glycoprotein</keyword>
<evidence type="ECO:0000256" key="1">
    <source>
        <dbReference type="ARBA" id="ARBA00022723"/>
    </source>
</evidence>
<evidence type="ECO:0008006" key="6">
    <source>
        <dbReference type="Google" id="ProtNLM"/>
    </source>
</evidence>
<dbReference type="SUPFAM" id="SSF51126">
    <property type="entry name" value="Pectin lyase-like"/>
    <property type="match status" value="1"/>
</dbReference>
<dbReference type="EMBL" id="JACIBY010000011">
    <property type="protein sequence ID" value="MBB3840519.1"/>
    <property type="molecule type" value="Genomic_DNA"/>
</dbReference>
<protein>
    <recommendedName>
        <fullName evidence="6">Polysaccharide lyase</fullName>
    </recommendedName>
</protein>
<dbReference type="GO" id="GO:0046872">
    <property type="term" value="F:metal ion binding"/>
    <property type="evidence" value="ECO:0007669"/>
    <property type="project" value="UniProtKB-KW"/>
</dbReference>
<evidence type="ECO:0000256" key="3">
    <source>
        <dbReference type="SAM" id="MobiDB-lite"/>
    </source>
</evidence>
<dbReference type="PANTHER" id="PTHR42970:SF1">
    <property type="entry name" value="PECTATE LYASE C-RELATED"/>
    <property type="match status" value="1"/>
</dbReference>